<comment type="caution">
    <text evidence="1">The sequence shown here is derived from an EMBL/GenBank/DDBJ whole genome shotgun (WGS) entry which is preliminary data.</text>
</comment>
<dbReference type="AlphaFoldDB" id="A0A6N6NMP4"/>
<name>A0A6N6NMP4_9ACTN</name>
<organism evidence="1 2">
    <name type="scientific">Ellagibacter isourolithinifaciens</name>
    <dbReference type="NCBI Taxonomy" id="2137581"/>
    <lineage>
        <taxon>Bacteria</taxon>
        <taxon>Bacillati</taxon>
        <taxon>Actinomycetota</taxon>
        <taxon>Coriobacteriia</taxon>
        <taxon>Eggerthellales</taxon>
        <taxon>Eggerthellaceae</taxon>
        <taxon>Ellagibacter</taxon>
    </lineage>
</organism>
<protein>
    <recommendedName>
        <fullName evidence="3">Uroporphyrinogen decarboxylase (URO-D) domain-containing protein</fullName>
    </recommendedName>
</protein>
<dbReference type="GeneID" id="98658343"/>
<proteinExistence type="predicted"/>
<evidence type="ECO:0000313" key="1">
    <source>
        <dbReference type="EMBL" id="KAB1638762.1"/>
    </source>
</evidence>
<keyword evidence="2" id="KW-1185">Reference proteome</keyword>
<gene>
    <name evidence="1" type="ORF">F8C90_07980</name>
</gene>
<evidence type="ECO:0008006" key="3">
    <source>
        <dbReference type="Google" id="ProtNLM"/>
    </source>
</evidence>
<evidence type="ECO:0000313" key="2">
    <source>
        <dbReference type="Proteomes" id="UP000468668"/>
    </source>
</evidence>
<dbReference type="RefSeq" id="WP_158049998.1">
    <property type="nucleotide sequence ID" value="NZ_WAJR01000021.1"/>
</dbReference>
<dbReference type="Proteomes" id="UP000468668">
    <property type="component" value="Unassembled WGS sequence"/>
</dbReference>
<sequence length="147" mass="15989">MPTGFELIKQQVETKKLGEELPIVGWFHFPLADPVADDFYAETVNTATAGHWDLIKIMTCGNYMPVAYGADYEFSTNPQKWDGVFHSHPITSAEDAGKLGALGATNDTLAQNDGGALIFGPGCTLPLDVDRSLFSLIYEVVHEAGLR</sequence>
<dbReference type="OrthoDB" id="7375127at2"/>
<reference evidence="1 2" key="1">
    <citation type="submission" date="2019-09" db="EMBL/GenBank/DDBJ databases">
        <title>Whole genome shotgun sequencing (WGS) of Ellagibacter isourolithinifaciens DSM 104140(T) and Adlercreutzia muris DSM 29508(T).</title>
        <authorList>
            <person name="Stoll D.A."/>
            <person name="Danylec N."/>
            <person name="Huch M."/>
        </authorList>
    </citation>
    <scope>NUCLEOTIDE SEQUENCE [LARGE SCALE GENOMIC DNA]</scope>
    <source>
        <strain evidence="1 2">DSM 104140</strain>
    </source>
</reference>
<dbReference type="EMBL" id="WAJR01000021">
    <property type="protein sequence ID" value="KAB1638762.1"/>
    <property type="molecule type" value="Genomic_DNA"/>
</dbReference>
<accession>A0A6N6NMP4</accession>